<sequence length="118" mass="13147">MAAEVGGALAEYKELNRPKTRTSWALSEAALLAADPDLRPALWQDINLLELRRDPAAFTRRTAQQRPGTREHLEWLASRTAVSDTRVDLSAIVRRTASSAAPVPPHREPAQRGTNRRQ</sequence>
<keyword evidence="3" id="KW-1185">Reference proteome</keyword>
<gene>
    <name evidence="2" type="ORF">Pmi06nite_83480</name>
</gene>
<proteinExistence type="predicted"/>
<organism evidence="2 3">
    <name type="scientific">Planotetraspora mira</name>
    <dbReference type="NCBI Taxonomy" id="58121"/>
    <lineage>
        <taxon>Bacteria</taxon>
        <taxon>Bacillati</taxon>
        <taxon>Actinomycetota</taxon>
        <taxon>Actinomycetes</taxon>
        <taxon>Streptosporangiales</taxon>
        <taxon>Streptosporangiaceae</taxon>
        <taxon>Planotetraspora</taxon>
    </lineage>
</organism>
<evidence type="ECO:0000256" key="1">
    <source>
        <dbReference type="SAM" id="MobiDB-lite"/>
    </source>
</evidence>
<accession>A0A8J3TZW5</accession>
<evidence type="ECO:0000313" key="3">
    <source>
        <dbReference type="Proteomes" id="UP000650628"/>
    </source>
</evidence>
<reference evidence="2 3" key="1">
    <citation type="submission" date="2021-01" db="EMBL/GenBank/DDBJ databases">
        <title>Whole genome shotgun sequence of Planotetraspora mira NBRC 15435.</title>
        <authorList>
            <person name="Komaki H."/>
            <person name="Tamura T."/>
        </authorList>
    </citation>
    <scope>NUCLEOTIDE SEQUENCE [LARGE SCALE GENOMIC DNA]</scope>
    <source>
        <strain evidence="2 3">NBRC 15435</strain>
    </source>
</reference>
<dbReference type="AlphaFoldDB" id="A0A8J3TZW5"/>
<name>A0A8J3TZW5_9ACTN</name>
<dbReference type="Proteomes" id="UP000650628">
    <property type="component" value="Unassembled WGS sequence"/>
</dbReference>
<evidence type="ECO:0000313" key="2">
    <source>
        <dbReference type="EMBL" id="GII34906.1"/>
    </source>
</evidence>
<dbReference type="EMBL" id="BOOO01000064">
    <property type="protein sequence ID" value="GII34906.1"/>
    <property type="molecule type" value="Genomic_DNA"/>
</dbReference>
<feature type="region of interest" description="Disordered" evidence="1">
    <location>
        <begin position="96"/>
        <end position="118"/>
    </location>
</feature>
<comment type="caution">
    <text evidence="2">The sequence shown here is derived from an EMBL/GenBank/DDBJ whole genome shotgun (WGS) entry which is preliminary data.</text>
</comment>
<protein>
    <submittedName>
        <fullName evidence="2">Uncharacterized protein</fullName>
    </submittedName>
</protein>